<dbReference type="SUPFAM" id="SSF52788">
    <property type="entry name" value="Phosphotyrosine protein phosphatases I"/>
    <property type="match status" value="1"/>
</dbReference>
<keyword evidence="4" id="KW-0963">Cytoplasm</keyword>
<dbReference type="Gene3D" id="3.40.50.2300">
    <property type="match status" value="1"/>
</dbReference>
<name>A0A2N0AGB7_9LEPT</name>
<evidence type="ECO:0000256" key="1">
    <source>
        <dbReference type="ARBA" id="ARBA00004496"/>
    </source>
</evidence>
<evidence type="ECO:0000313" key="10">
    <source>
        <dbReference type="Proteomes" id="UP000232145"/>
    </source>
</evidence>
<evidence type="ECO:0000313" key="9">
    <source>
        <dbReference type="EMBL" id="PJZ83340.1"/>
    </source>
</evidence>
<evidence type="ECO:0000256" key="6">
    <source>
        <dbReference type="ARBA" id="ARBA00022912"/>
    </source>
</evidence>
<sequence length="162" mass="18609">MKQKIKILFICLGNICRSPAAEGAFNNLVKSKNLTEFFEIDSCGTSGYHDGDLADPRTRKIAEKRGINLTHRSRKLNKKDLTYFDYLLVMDENNFQDVISLTNDLRIREKLFLFGQFRSDKGPPIVPDPYYKNETAFELVQDLVEDCSIGFLNFLGVEECLK</sequence>
<dbReference type="InterPro" id="IPR023485">
    <property type="entry name" value="Ptyr_pPase"/>
</dbReference>
<feature type="active site" evidence="7">
    <location>
        <position position="17"/>
    </location>
</feature>
<dbReference type="PRINTS" id="PR00720">
    <property type="entry name" value="MAMMALPTPASE"/>
</dbReference>
<dbReference type="AlphaFoldDB" id="A0A2N0AGB7"/>
<evidence type="ECO:0000256" key="7">
    <source>
        <dbReference type="PIRSR" id="PIRSR617867-1"/>
    </source>
</evidence>
<organism evidence="9 10">
    <name type="scientific">Leptospira harrisiae</name>
    <dbReference type="NCBI Taxonomy" id="2023189"/>
    <lineage>
        <taxon>Bacteria</taxon>
        <taxon>Pseudomonadati</taxon>
        <taxon>Spirochaetota</taxon>
        <taxon>Spirochaetia</taxon>
        <taxon>Leptospirales</taxon>
        <taxon>Leptospiraceae</taxon>
        <taxon>Leptospira</taxon>
    </lineage>
</organism>
<feature type="domain" description="Phosphotyrosine protein phosphatase I" evidence="8">
    <location>
        <begin position="5"/>
        <end position="154"/>
    </location>
</feature>
<feature type="active site" description="Nucleophile" evidence="7">
    <location>
        <position position="11"/>
    </location>
</feature>
<dbReference type="GO" id="GO:0003993">
    <property type="term" value="F:acid phosphatase activity"/>
    <property type="evidence" value="ECO:0007669"/>
    <property type="project" value="InterPro"/>
</dbReference>
<dbReference type="GO" id="GO:0004726">
    <property type="term" value="F:non-membrane spanning protein tyrosine phosphatase activity"/>
    <property type="evidence" value="ECO:0007669"/>
    <property type="project" value="InterPro"/>
</dbReference>
<evidence type="ECO:0000256" key="4">
    <source>
        <dbReference type="ARBA" id="ARBA00022490"/>
    </source>
</evidence>
<dbReference type="EMBL" id="NPDX01000006">
    <property type="protein sequence ID" value="PJZ83340.1"/>
    <property type="molecule type" value="Genomic_DNA"/>
</dbReference>
<dbReference type="GO" id="GO:0005737">
    <property type="term" value="C:cytoplasm"/>
    <property type="evidence" value="ECO:0007669"/>
    <property type="project" value="UniProtKB-SubCell"/>
</dbReference>
<feature type="active site" description="Proton donor" evidence="7">
    <location>
        <position position="128"/>
    </location>
</feature>
<dbReference type="PRINTS" id="PR00719">
    <property type="entry name" value="LMWPTPASE"/>
</dbReference>
<comment type="similarity">
    <text evidence="2">Belongs to the low molecular weight phosphotyrosine protein phosphatase family.</text>
</comment>
<comment type="subcellular location">
    <subcellularLocation>
        <location evidence="1">Cytoplasm</location>
    </subcellularLocation>
</comment>
<dbReference type="PANTHER" id="PTHR11717">
    <property type="entry name" value="LOW MOLECULAR WEIGHT PROTEIN TYROSINE PHOSPHATASE"/>
    <property type="match status" value="1"/>
</dbReference>
<dbReference type="InterPro" id="IPR017867">
    <property type="entry name" value="Tyr_phospatase_low_mol_wt"/>
</dbReference>
<keyword evidence="6" id="KW-0904">Protein phosphatase</keyword>
<dbReference type="SMART" id="SM00226">
    <property type="entry name" value="LMWPc"/>
    <property type="match status" value="1"/>
</dbReference>
<dbReference type="Proteomes" id="UP000232145">
    <property type="component" value="Unassembled WGS sequence"/>
</dbReference>
<dbReference type="InterPro" id="IPR050438">
    <property type="entry name" value="LMW_PTPase"/>
</dbReference>
<evidence type="ECO:0000256" key="3">
    <source>
        <dbReference type="ARBA" id="ARBA00013064"/>
    </source>
</evidence>
<evidence type="ECO:0000256" key="5">
    <source>
        <dbReference type="ARBA" id="ARBA00022801"/>
    </source>
</evidence>
<proteinExistence type="inferred from homology"/>
<dbReference type="Pfam" id="PF01451">
    <property type="entry name" value="LMWPc"/>
    <property type="match status" value="1"/>
</dbReference>
<evidence type="ECO:0000259" key="8">
    <source>
        <dbReference type="SMART" id="SM00226"/>
    </source>
</evidence>
<reference evidence="9 10" key="1">
    <citation type="submission" date="2017-07" db="EMBL/GenBank/DDBJ databases">
        <title>Leptospira spp. isolated from tropical soils.</title>
        <authorList>
            <person name="Thibeaux R."/>
            <person name="Iraola G."/>
            <person name="Ferres I."/>
            <person name="Bierque E."/>
            <person name="Girault D."/>
            <person name="Soupe-Gilbert M.-E."/>
            <person name="Picardeau M."/>
            <person name="Goarant C."/>
        </authorList>
    </citation>
    <scope>NUCLEOTIDE SEQUENCE [LARGE SCALE GENOMIC DNA]</scope>
    <source>
        <strain evidence="9 10">FH2-B-A1</strain>
    </source>
</reference>
<comment type="caution">
    <text evidence="9">The sequence shown here is derived from an EMBL/GenBank/DDBJ whole genome shotgun (WGS) entry which is preliminary data.</text>
</comment>
<dbReference type="InterPro" id="IPR002115">
    <property type="entry name" value="Tyr_Pase_low_mol_wt_mml"/>
</dbReference>
<dbReference type="CDD" id="cd16343">
    <property type="entry name" value="LMWPTP"/>
    <property type="match status" value="1"/>
</dbReference>
<dbReference type="InterPro" id="IPR036196">
    <property type="entry name" value="Ptyr_pPase_sf"/>
</dbReference>
<accession>A0A2N0AGB7</accession>
<dbReference type="PANTHER" id="PTHR11717:SF7">
    <property type="entry name" value="LOW MOLECULAR WEIGHT PHOSPHOTYROSINE PROTEIN PHOSPHATASE"/>
    <property type="match status" value="1"/>
</dbReference>
<dbReference type="RefSeq" id="WP_100744866.1">
    <property type="nucleotide sequence ID" value="NZ_NPDW01000003.1"/>
</dbReference>
<dbReference type="EC" id="3.1.3.48" evidence="3"/>
<dbReference type="OrthoDB" id="9784339at2"/>
<evidence type="ECO:0000256" key="2">
    <source>
        <dbReference type="ARBA" id="ARBA00011063"/>
    </source>
</evidence>
<keyword evidence="10" id="KW-1185">Reference proteome</keyword>
<protein>
    <recommendedName>
        <fullName evidence="3">protein-tyrosine-phosphatase</fullName>
        <ecNumber evidence="3">3.1.3.48</ecNumber>
    </recommendedName>
</protein>
<gene>
    <name evidence="9" type="ORF">CH364_16840</name>
</gene>
<keyword evidence="5" id="KW-0378">Hydrolase</keyword>